<evidence type="ECO:0000256" key="1">
    <source>
        <dbReference type="ARBA" id="ARBA00001966"/>
    </source>
</evidence>
<dbReference type="Pfam" id="PF13353">
    <property type="entry name" value="Fer4_12"/>
    <property type="match status" value="1"/>
</dbReference>
<reference evidence="7" key="1">
    <citation type="submission" date="2022-05" db="EMBL/GenBank/DDBJ databases">
        <title>Sphingomonas sp. strain MG17 Genome sequencing and assembly.</title>
        <authorList>
            <person name="Kim I."/>
        </authorList>
    </citation>
    <scope>NUCLEOTIDE SEQUENCE</scope>
    <source>
        <strain evidence="7">MG17</strain>
    </source>
</reference>
<keyword evidence="8" id="KW-1185">Reference proteome</keyword>
<keyword evidence="4" id="KW-0479">Metal-binding</keyword>
<keyword evidence="2" id="KW-0004">4Fe-4S</keyword>
<evidence type="ECO:0000313" key="8">
    <source>
        <dbReference type="Proteomes" id="UP001139451"/>
    </source>
</evidence>
<gene>
    <name evidence="7" type="ORF">M9978_17435</name>
</gene>
<organism evidence="7 8">
    <name type="scientific">Sphingomonas tagetis</name>
    <dbReference type="NCBI Taxonomy" id="2949092"/>
    <lineage>
        <taxon>Bacteria</taxon>
        <taxon>Pseudomonadati</taxon>
        <taxon>Pseudomonadota</taxon>
        <taxon>Alphaproteobacteria</taxon>
        <taxon>Sphingomonadales</taxon>
        <taxon>Sphingomonadaceae</taxon>
        <taxon>Sphingomonas</taxon>
    </lineage>
</organism>
<keyword evidence="5" id="KW-0408">Iron</keyword>
<dbReference type="Gene3D" id="3.20.20.70">
    <property type="entry name" value="Aldolase class I"/>
    <property type="match status" value="1"/>
</dbReference>
<dbReference type="InterPro" id="IPR013785">
    <property type="entry name" value="Aldolase_TIM"/>
</dbReference>
<dbReference type="PANTHER" id="PTHR30352">
    <property type="entry name" value="PYRUVATE FORMATE-LYASE-ACTIVATING ENZYME"/>
    <property type="match status" value="1"/>
</dbReference>
<dbReference type="InterPro" id="IPR034457">
    <property type="entry name" value="Organic_radical-activating"/>
</dbReference>
<dbReference type="InterPro" id="IPR007197">
    <property type="entry name" value="rSAM"/>
</dbReference>
<dbReference type="GO" id="GO:0051539">
    <property type="term" value="F:4 iron, 4 sulfur cluster binding"/>
    <property type="evidence" value="ECO:0007669"/>
    <property type="project" value="UniProtKB-KW"/>
</dbReference>
<comment type="cofactor">
    <cofactor evidence="1">
        <name>[4Fe-4S] cluster</name>
        <dbReference type="ChEBI" id="CHEBI:49883"/>
    </cofactor>
</comment>
<evidence type="ECO:0000256" key="5">
    <source>
        <dbReference type="ARBA" id="ARBA00023004"/>
    </source>
</evidence>
<evidence type="ECO:0000256" key="6">
    <source>
        <dbReference type="ARBA" id="ARBA00023014"/>
    </source>
</evidence>
<dbReference type="GO" id="GO:0004748">
    <property type="term" value="F:ribonucleoside-diphosphate reductase activity, thioredoxin disulfide as acceptor"/>
    <property type="evidence" value="ECO:0007669"/>
    <property type="project" value="TreeGrafter"/>
</dbReference>
<dbReference type="RefSeq" id="WP_254295454.1">
    <property type="nucleotide sequence ID" value="NZ_JAMLDX010000016.1"/>
</dbReference>
<evidence type="ECO:0000313" key="7">
    <source>
        <dbReference type="EMBL" id="MCP3732206.1"/>
    </source>
</evidence>
<dbReference type="EMBL" id="JAMLDX010000016">
    <property type="protein sequence ID" value="MCP3732206.1"/>
    <property type="molecule type" value="Genomic_DNA"/>
</dbReference>
<evidence type="ECO:0000256" key="3">
    <source>
        <dbReference type="ARBA" id="ARBA00022691"/>
    </source>
</evidence>
<dbReference type="AlphaFoldDB" id="A0A9X2KN62"/>
<dbReference type="InterPro" id="IPR058240">
    <property type="entry name" value="rSAM_sf"/>
</dbReference>
<dbReference type="Proteomes" id="UP001139451">
    <property type="component" value="Unassembled WGS sequence"/>
</dbReference>
<dbReference type="SFLD" id="SFLDS00029">
    <property type="entry name" value="Radical_SAM"/>
    <property type="match status" value="1"/>
</dbReference>
<accession>A0A9X2KN62</accession>
<evidence type="ECO:0000256" key="2">
    <source>
        <dbReference type="ARBA" id="ARBA00022485"/>
    </source>
</evidence>
<name>A0A9X2KN62_9SPHN</name>
<comment type="caution">
    <text evidence="7">The sequence shown here is derived from an EMBL/GenBank/DDBJ whole genome shotgun (WGS) entry which is preliminary data.</text>
</comment>
<dbReference type="SUPFAM" id="SSF102114">
    <property type="entry name" value="Radical SAM enzymes"/>
    <property type="match status" value="1"/>
</dbReference>
<dbReference type="GO" id="GO:0046872">
    <property type="term" value="F:metal ion binding"/>
    <property type="evidence" value="ECO:0007669"/>
    <property type="project" value="UniProtKB-KW"/>
</dbReference>
<evidence type="ECO:0000256" key="4">
    <source>
        <dbReference type="ARBA" id="ARBA00022723"/>
    </source>
</evidence>
<keyword evidence="6" id="KW-0411">Iron-sulfur</keyword>
<protein>
    <submittedName>
        <fullName evidence="7">Radical SAM protein</fullName>
    </submittedName>
</protein>
<proteinExistence type="predicted"/>
<keyword evidence="3" id="KW-0949">S-adenosyl-L-methionine</keyword>
<sequence>MSVTTVFVSRLHFPVTALGPGRRVGLWLQGCSIRCPGCISADTWEPAVGAVPLEHLLDRMSEMADGAEGLTVSGGEPFDQPEALAAVLARWRELSTKSTLVFTGRELEDVAGWTARHPGLIDALITGPFRSDLPQTLAMRGSDNQRIHAMTDAGAGMLAYDRPATDADRRLDVAFDELGHAWLAGIPARGEMGRLRRTLAKAGHRAATSDMVGAHS</sequence>
<dbReference type="PANTHER" id="PTHR30352:SF2">
    <property type="entry name" value="ANAEROBIC RIBONUCLEOSIDE-TRIPHOSPHATE REDUCTASE-ACTIVATING PROTEIN"/>
    <property type="match status" value="1"/>
</dbReference>